<name>A0AAV1RYE0_9ROSI</name>
<keyword evidence="2" id="KW-1185">Reference proteome</keyword>
<protein>
    <submittedName>
        <fullName evidence="1">Uncharacterized protein</fullName>
    </submittedName>
</protein>
<accession>A0AAV1RYE0</accession>
<comment type="caution">
    <text evidence="1">The sequence shown here is derived from an EMBL/GenBank/DDBJ whole genome shotgun (WGS) entry which is preliminary data.</text>
</comment>
<sequence length="55" mass="6385">MVDRFENLHEMKVQISSFKILNVALAEDKSKNHVELHKNGRIDFDPMKNPSFSKA</sequence>
<organism evidence="1 2">
    <name type="scientific">Dovyalis caffra</name>
    <dbReference type="NCBI Taxonomy" id="77055"/>
    <lineage>
        <taxon>Eukaryota</taxon>
        <taxon>Viridiplantae</taxon>
        <taxon>Streptophyta</taxon>
        <taxon>Embryophyta</taxon>
        <taxon>Tracheophyta</taxon>
        <taxon>Spermatophyta</taxon>
        <taxon>Magnoliopsida</taxon>
        <taxon>eudicotyledons</taxon>
        <taxon>Gunneridae</taxon>
        <taxon>Pentapetalae</taxon>
        <taxon>rosids</taxon>
        <taxon>fabids</taxon>
        <taxon>Malpighiales</taxon>
        <taxon>Salicaceae</taxon>
        <taxon>Flacourtieae</taxon>
        <taxon>Dovyalis</taxon>
    </lineage>
</organism>
<proteinExistence type="predicted"/>
<dbReference type="AlphaFoldDB" id="A0AAV1RYE0"/>
<evidence type="ECO:0000313" key="1">
    <source>
        <dbReference type="EMBL" id="CAK7340572.1"/>
    </source>
</evidence>
<dbReference type="Proteomes" id="UP001314170">
    <property type="component" value="Unassembled WGS sequence"/>
</dbReference>
<evidence type="ECO:0000313" key="2">
    <source>
        <dbReference type="Proteomes" id="UP001314170"/>
    </source>
</evidence>
<gene>
    <name evidence="1" type="ORF">DCAF_LOCUS15656</name>
</gene>
<reference evidence="1 2" key="1">
    <citation type="submission" date="2024-01" db="EMBL/GenBank/DDBJ databases">
        <authorList>
            <person name="Waweru B."/>
        </authorList>
    </citation>
    <scope>NUCLEOTIDE SEQUENCE [LARGE SCALE GENOMIC DNA]</scope>
</reference>
<dbReference type="EMBL" id="CAWUPB010001160">
    <property type="protein sequence ID" value="CAK7340572.1"/>
    <property type="molecule type" value="Genomic_DNA"/>
</dbReference>